<protein>
    <submittedName>
        <fullName evidence="1">Uncharacterized protein</fullName>
    </submittedName>
</protein>
<dbReference type="AlphaFoldDB" id="A0A109LH32"/>
<dbReference type="EMBL" id="LCYA01000077">
    <property type="protein sequence ID" value="KWV87533.1"/>
    <property type="molecule type" value="Genomic_DNA"/>
</dbReference>
<sequence length="207" mass="22139">MGHGAVFVNGHAQAFNRPRQATHQLRWVDRRDVGGIDAAIRLGNADLLGQLLRAEPAVVVFGEALGVQLVQIAAQAAFLLGVACGAIQGAAFAVVAVNAFANQHLCYFIRNAMQEVKRSATLLGGKLSQQTVFSQEVAHQPATIAPGCAETGRLRLDDCNFQLRGLALQVIGGPQAGIAGADNRHIDVQVVLQRRARYQRVVQLVHP</sequence>
<evidence type="ECO:0000313" key="1">
    <source>
        <dbReference type="EMBL" id="KWV87533.1"/>
    </source>
</evidence>
<organism evidence="1 2">
    <name type="scientific">Pseudomonas fluorescens</name>
    <dbReference type="NCBI Taxonomy" id="294"/>
    <lineage>
        <taxon>Bacteria</taxon>
        <taxon>Pseudomonadati</taxon>
        <taxon>Pseudomonadota</taxon>
        <taxon>Gammaproteobacteria</taxon>
        <taxon>Pseudomonadales</taxon>
        <taxon>Pseudomonadaceae</taxon>
        <taxon>Pseudomonas</taxon>
    </lineage>
</organism>
<comment type="caution">
    <text evidence="1">The sequence shown here is derived from an EMBL/GenBank/DDBJ whole genome shotgun (WGS) entry which is preliminary data.</text>
</comment>
<evidence type="ECO:0000313" key="2">
    <source>
        <dbReference type="Proteomes" id="UP000061348"/>
    </source>
</evidence>
<accession>A0A109LH32</accession>
<name>A0A109LH32_PSEFL</name>
<proteinExistence type="predicted"/>
<dbReference type="Proteomes" id="UP000061348">
    <property type="component" value="Unassembled WGS sequence"/>
</dbReference>
<gene>
    <name evidence="1" type="ORF">PFLmoz3_02816</name>
</gene>
<reference evidence="1 2" key="1">
    <citation type="submission" date="2015-05" db="EMBL/GenBank/DDBJ databases">
        <title>A genomic and transcriptomic approach to investigate the blue pigment phenotype in Pseudomonas fluorescens.</title>
        <authorList>
            <person name="Andreani N.A."/>
            <person name="Cardazzo B."/>
        </authorList>
    </citation>
    <scope>NUCLEOTIDE SEQUENCE [LARGE SCALE GENOMIC DNA]</scope>
    <source>
        <strain evidence="1 2">Ps_22</strain>
    </source>
</reference>